<comment type="subcellular location">
    <subcellularLocation>
        <location evidence="2">Secreted</location>
    </subcellularLocation>
    <subcellularLocation>
        <location evidence="1">Target cell membrane</location>
    </subcellularLocation>
</comment>
<dbReference type="GO" id="GO:0044218">
    <property type="term" value="C:other organism cell membrane"/>
    <property type="evidence" value="ECO:0007669"/>
    <property type="project" value="UniProtKB-KW"/>
</dbReference>
<dbReference type="EMBL" id="BPLR01004893">
    <property type="protein sequence ID" value="GIX98346.1"/>
    <property type="molecule type" value="Genomic_DNA"/>
</dbReference>
<dbReference type="Proteomes" id="UP001054945">
    <property type="component" value="Unassembled WGS sequence"/>
</dbReference>
<gene>
    <name evidence="13" type="ORF">CEXT_458872</name>
</gene>
<name>A0AAV4PQA7_CAEEX</name>
<evidence type="ECO:0000313" key="13">
    <source>
        <dbReference type="EMBL" id="GIX98346.1"/>
    </source>
</evidence>
<dbReference type="GO" id="GO:0005576">
    <property type="term" value="C:extracellular region"/>
    <property type="evidence" value="ECO:0007669"/>
    <property type="project" value="UniProtKB-SubCell"/>
</dbReference>
<dbReference type="GO" id="GO:0090729">
    <property type="term" value="F:toxin activity"/>
    <property type="evidence" value="ECO:0007669"/>
    <property type="project" value="UniProtKB-KW"/>
</dbReference>
<dbReference type="GO" id="GO:0044231">
    <property type="term" value="C:host cell presynaptic membrane"/>
    <property type="evidence" value="ECO:0007669"/>
    <property type="project" value="UniProtKB-KW"/>
</dbReference>
<keyword evidence="4" id="KW-0268">Exocytosis</keyword>
<reference evidence="13 14" key="1">
    <citation type="submission" date="2021-06" db="EMBL/GenBank/DDBJ databases">
        <title>Caerostris extrusa draft genome.</title>
        <authorList>
            <person name="Kono N."/>
            <person name="Arakawa K."/>
        </authorList>
    </citation>
    <scope>NUCLEOTIDE SEQUENCE [LARGE SCALE GENOMIC DNA]</scope>
</reference>
<keyword evidence="5" id="KW-0964">Secreted</keyword>
<evidence type="ECO:0000256" key="1">
    <source>
        <dbReference type="ARBA" id="ARBA00004175"/>
    </source>
</evidence>
<evidence type="ECO:0000256" key="12">
    <source>
        <dbReference type="ARBA" id="ARBA00023298"/>
    </source>
</evidence>
<dbReference type="SMART" id="SM00248">
    <property type="entry name" value="ANK"/>
    <property type="match status" value="2"/>
</dbReference>
<proteinExistence type="inferred from homology"/>
<evidence type="ECO:0000313" key="14">
    <source>
        <dbReference type="Proteomes" id="UP001054945"/>
    </source>
</evidence>
<dbReference type="Pfam" id="PF12796">
    <property type="entry name" value="Ank_2"/>
    <property type="match status" value="1"/>
</dbReference>
<keyword evidence="14" id="KW-1185">Reference proteome</keyword>
<evidence type="ECO:0000256" key="9">
    <source>
        <dbReference type="ARBA" id="ARBA00022737"/>
    </source>
</evidence>
<evidence type="ECO:0000256" key="7">
    <source>
        <dbReference type="ARBA" id="ARBA00022656"/>
    </source>
</evidence>
<dbReference type="InterPro" id="IPR036770">
    <property type="entry name" value="Ankyrin_rpt-contain_sf"/>
</dbReference>
<evidence type="ECO:0000256" key="8">
    <source>
        <dbReference type="ARBA" id="ARBA00022699"/>
    </source>
</evidence>
<organism evidence="13 14">
    <name type="scientific">Caerostris extrusa</name>
    <name type="common">Bark spider</name>
    <name type="synonym">Caerostris bankana</name>
    <dbReference type="NCBI Taxonomy" id="172846"/>
    <lineage>
        <taxon>Eukaryota</taxon>
        <taxon>Metazoa</taxon>
        <taxon>Ecdysozoa</taxon>
        <taxon>Arthropoda</taxon>
        <taxon>Chelicerata</taxon>
        <taxon>Arachnida</taxon>
        <taxon>Araneae</taxon>
        <taxon>Araneomorphae</taxon>
        <taxon>Entelegynae</taxon>
        <taxon>Araneoidea</taxon>
        <taxon>Araneidae</taxon>
        <taxon>Caerostris</taxon>
    </lineage>
</organism>
<keyword evidence="12" id="KW-1053">Target membrane</keyword>
<evidence type="ECO:0000256" key="4">
    <source>
        <dbReference type="ARBA" id="ARBA00022483"/>
    </source>
</evidence>
<evidence type="ECO:0000256" key="2">
    <source>
        <dbReference type="ARBA" id="ARBA00004613"/>
    </source>
</evidence>
<dbReference type="GO" id="GO:0006887">
    <property type="term" value="P:exocytosis"/>
    <property type="evidence" value="ECO:0007669"/>
    <property type="project" value="UniProtKB-KW"/>
</dbReference>
<sequence length="119" mass="13856">MGAVADTPKCRTTTLLVVCVYDSVECADMLLNYEANINNVDWHNEIPFYYACWKQSIMCVELLLKMGAKIHISQSGREPLHEVQNARHCSLKLVQILLQKILRWLHHFMQPRLEITQFV</sequence>
<evidence type="ECO:0000256" key="11">
    <source>
        <dbReference type="ARBA" id="ARBA00023043"/>
    </source>
</evidence>
<evidence type="ECO:0000256" key="3">
    <source>
        <dbReference type="ARBA" id="ARBA00005949"/>
    </source>
</evidence>
<dbReference type="InterPro" id="IPR051573">
    <property type="entry name" value="Ankyrin-SOCS_box_domain"/>
</dbReference>
<comment type="similarity">
    <text evidence="3">Belongs to the ankyrin SOCS box (ASB) family.</text>
</comment>
<evidence type="ECO:0000256" key="5">
    <source>
        <dbReference type="ARBA" id="ARBA00022525"/>
    </source>
</evidence>
<keyword evidence="10" id="KW-0638">Presynaptic neurotoxin</keyword>
<comment type="caution">
    <text evidence="13">The sequence shown here is derived from an EMBL/GenBank/DDBJ whole genome shotgun (WGS) entry which is preliminary data.</text>
</comment>
<evidence type="ECO:0000256" key="10">
    <source>
        <dbReference type="ARBA" id="ARBA00023028"/>
    </source>
</evidence>
<dbReference type="GO" id="GO:0045732">
    <property type="term" value="P:positive regulation of protein catabolic process"/>
    <property type="evidence" value="ECO:0007669"/>
    <property type="project" value="TreeGrafter"/>
</dbReference>
<keyword evidence="11" id="KW-0040">ANK repeat</keyword>
<evidence type="ECO:0000256" key="6">
    <source>
        <dbReference type="ARBA" id="ARBA00022537"/>
    </source>
</evidence>
<dbReference type="InterPro" id="IPR002110">
    <property type="entry name" value="Ankyrin_rpt"/>
</dbReference>
<accession>A0AAV4PQA7</accession>
<dbReference type="Gene3D" id="1.25.40.20">
    <property type="entry name" value="Ankyrin repeat-containing domain"/>
    <property type="match status" value="1"/>
</dbReference>
<dbReference type="SUPFAM" id="SSF48403">
    <property type="entry name" value="Ankyrin repeat"/>
    <property type="match status" value="1"/>
</dbReference>
<protein>
    <submittedName>
        <fullName evidence="13">Uncharacterized protein</fullName>
    </submittedName>
</protein>
<dbReference type="GO" id="GO:0016567">
    <property type="term" value="P:protein ubiquitination"/>
    <property type="evidence" value="ECO:0007669"/>
    <property type="project" value="TreeGrafter"/>
</dbReference>
<keyword evidence="6" id="KW-1052">Target cell membrane</keyword>
<dbReference type="PANTHER" id="PTHR24136">
    <property type="entry name" value="SOWAH (DROSOPHILA) HOMOLOG"/>
    <property type="match status" value="1"/>
</dbReference>
<keyword evidence="9" id="KW-0677">Repeat</keyword>
<dbReference type="PANTHER" id="PTHR24136:SF15">
    <property type="entry name" value="ANK_REP_REGION DOMAIN-CONTAINING PROTEIN"/>
    <property type="match status" value="1"/>
</dbReference>
<keyword evidence="7" id="KW-0800">Toxin</keyword>
<keyword evidence="12" id="KW-0472">Membrane</keyword>
<keyword evidence="8" id="KW-0528">Neurotoxin</keyword>
<dbReference type="AlphaFoldDB" id="A0AAV4PQA7"/>